<dbReference type="InParanoid" id="A0A163J066"/>
<evidence type="ECO:0000256" key="1">
    <source>
        <dbReference type="SAM" id="MobiDB-lite"/>
    </source>
</evidence>
<accession>A0A163J066</accession>
<feature type="compositionally biased region" description="Basic residues" evidence="1">
    <location>
        <begin position="58"/>
        <end position="68"/>
    </location>
</feature>
<organism evidence="2">
    <name type="scientific">Absidia glauca</name>
    <name type="common">Pin mould</name>
    <dbReference type="NCBI Taxonomy" id="4829"/>
    <lineage>
        <taxon>Eukaryota</taxon>
        <taxon>Fungi</taxon>
        <taxon>Fungi incertae sedis</taxon>
        <taxon>Mucoromycota</taxon>
        <taxon>Mucoromycotina</taxon>
        <taxon>Mucoromycetes</taxon>
        <taxon>Mucorales</taxon>
        <taxon>Cunninghamellaceae</taxon>
        <taxon>Absidia</taxon>
    </lineage>
</organism>
<gene>
    <name evidence="2" type="primary">ABSGL_01795.1 scaffold 2249</name>
</gene>
<feature type="region of interest" description="Disordered" evidence="1">
    <location>
        <begin position="48"/>
        <end position="96"/>
    </location>
</feature>
<dbReference type="Proteomes" id="UP000078561">
    <property type="component" value="Unassembled WGS sequence"/>
</dbReference>
<keyword evidence="3" id="KW-1185">Reference proteome</keyword>
<feature type="compositionally biased region" description="Polar residues" evidence="1">
    <location>
        <begin position="78"/>
        <end position="96"/>
    </location>
</feature>
<dbReference type="EMBL" id="LT550986">
    <property type="protein sequence ID" value="SAL96394.1"/>
    <property type="molecule type" value="Genomic_DNA"/>
</dbReference>
<dbReference type="AlphaFoldDB" id="A0A163J066"/>
<protein>
    <submittedName>
        <fullName evidence="2">Uncharacterized protein</fullName>
    </submittedName>
</protein>
<reference evidence="2" key="1">
    <citation type="submission" date="2016-04" db="EMBL/GenBank/DDBJ databases">
        <authorList>
            <person name="Evans L.H."/>
            <person name="Alamgir A."/>
            <person name="Owens N."/>
            <person name="Weber N.D."/>
            <person name="Virtaneva K."/>
            <person name="Barbian K."/>
            <person name="Babar A."/>
            <person name="Rosenke K."/>
        </authorList>
    </citation>
    <scope>NUCLEOTIDE SEQUENCE [LARGE SCALE GENOMIC DNA]</scope>
    <source>
        <strain evidence="2">CBS 101.48</strain>
    </source>
</reference>
<feature type="compositionally biased region" description="Basic and acidic residues" evidence="1">
    <location>
        <begin position="48"/>
        <end position="57"/>
    </location>
</feature>
<sequence>MVNLSCCVSCHSPIQFVNQVRLAYAAIQPHRRPPLTVSYIEDVAPILDNHRAPQESRNHKRAKQHKASKQAERHHPYKQNQQQGKAKTINNKSFNP</sequence>
<name>A0A163J066_ABSGL</name>
<proteinExistence type="predicted"/>
<evidence type="ECO:0000313" key="2">
    <source>
        <dbReference type="EMBL" id="SAL96394.1"/>
    </source>
</evidence>
<evidence type="ECO:0000313" key="3">
    <source>
        <dbReference type="Proteomes" id="UP000078561"/>
    </source>
</evidence>